<evidence type="ECO:0000313" key="3">
    <source>
        <dbReference type="Proteomes" id="UP001168528"/>
    </source>
</evidence>
<dbReference type="Pfam" id="PF19514">
    <property type="entry name" value="MobC_2"/>
    <property type="match status" value="1"/>
</dbReference>
<dbReference type="InterPro" id="IPR045788">
    <property type="entry name" value="MobC_2"/>
</dbReference>
<evidence type="ECO:0000256" key="1">
    <source>
        <dbReference type="SAM" id="MobiDB-lite"/>
    </source>
</evidence>
<evidence type="ECO:0000313" key="2">
    <source>
        <dbReference type="EMBL" id="MDO1450755.1"/>
    </source>
</evidence>
<gene>
    <name evidence="2" type="ORF">Q0590_31065</name>
</gene>
<name>A0ABT8RF77_9BACT</name>
<evidence type="ECO:0008006" key="4">
    <source>
        <dbReference type="Google" id="ProtNLM"/>
    </source>
</evidence>
<comment type="caution">
    <text evidence="2">The sequence shown here is derived from an EMBL/GenBank/DDBJ whole genome shotgun (WGS) entry which is preliminary data.</text>
</comment>
<organism evidence="2 3">
    <name type="scientific">Rhodocytophaga aerolata</name>
    <dbReference type="NCBI Taxonomy" id="455078"/>
    <lineage>
        <taxon>Bacteria</taxon>
        <taxon>Pseudomonadati</taxon>
        <taxon>Bacteroidota</taxon>
        <taxon>Cytophagia</taxon>
        <taxon>Cytophagales</taxon>
        <taxon>Rhodocytophagaceae</taxon>
        <taxon>Rhodocytophaga</taxon>
    </lineage>
</organism>
<dbReference type="RefSeq" id="WP_302041553.1">
    <property type="nucleotide sequence ID" value="NZ_JAUKPO010000035.1"/>
</dbReference>
<protein>
    <recommendedName>
        <fullName evidence="4">MobA protein</fullName>
    </recommendedName>
</protein>
<keyword evidence="3" id="KW-1185">Reference proteome</keyword>
<sequence>MKYSPQKSNKYKGGRRPKPDAEKALYKVGGFWLTKAEKDIYDNKFKASGLENQSEFFRRIVLRGALKLYYQDSYTEKMYYELLKIEREINGISANYNQAVKHIQSLQHKASLVLPLEMLQQLTFSLKDKFEQIVLLFETFSPSAGRLPQSTENGKSK</sequence>
<proteinExistence type="predicted"/>
<dbReference type="EMBL" id="JAUKPO010000035">
    <property type="protein sequence ID" value="MDO1450755.1"/>
    <property type="molecule type" value="Genomic_DNA"/>
</dbReference>
<dbReference type="Proteomes" id="UP001168528">
    <property type="component" value="Unassembled WGS sequence"/>
</dbReference>
<feature type="region of interest" description="Disordered" evidence="1">
    <location>
        <begin position="1"/>
        <end position="20"/>
    </location>
</feature>
<accession>A0ABT8RF77</accession>
<reference evidence="2" key="1">
    <citation type="submission" date="2023-07" db="EMBL/GenBank/DDBJ databases">
        <title>The genome sequence of Rhodocytophaga aerolata KACC 12507.</title>
        <authorList>
            <person name="Zhang X."/>
        </authorList>
    </citation>
    <scope>NUCLEOTIDE SEQUENCE</scope>
    <source>
        <strain evidence="2">KACC 12507</strain>
    </source>
</reference>